<accession>A0AAV7XAD5</accession>
<gene>
    <name evidence="1" type="ORF">ONE63_002056</name>
</gene>
<dbReference type="SUPFAM" id="SSF52047">
    <property type="entry name" value="RNI-like"/>
    <property type="match status" value="1"/>
</dbReference>
<protein>
    <submittedName>
        <fullName evidence="1">Uncharacterized protein</fullName>
    </submittedName>
</protein>
<reference evidence="1" key="1">
    <citation type="submission" date="2022-12" db="EMBL/GenBank/DDBJ databases">
        <title>Chromosome-level genome assembly of the bean flower thrips Megalurothrips usitatus.</title>
        <authorList>
            <person name="Ma L."/>
            <person name="Liu Q."/>
            <person name="Li H."/>
            <person name="Cai W."/>
        </authorList>
    </citation>
    <scope>NUCLEOTIDE SEQUENCE</scope>
    <source>
        <strain evidence="1">Cailab_2022a</strain>
    </source>
</reference>
<dbReference type="Gene3D" id="3.80.10.10">
    <property type="entry name" value="Ribonuclease Inhibitor"/>
    <property type="match status" value="1"/>
</dbReference>
<dbReference type="Proteomes" id="UP001075354">
    <property type="component" value="Chromosome 11"/>
</dbReference>
<proteinExistence type="predicted"/>
<dbReference type="EMBL" id="JAPTSV010000011">
    <property type="protein sequence ID" value="KAJ1522917.1"/>
    <property type="molecule type" value="Genomic_DNA"/>
</dbReference>
<comment type="caution">
    <text evidence="1">The sequence shown here is derived from an EMBL/GenBank/DDBJ whole genome shotgun (WGS) entry which is preliminary data.</text>
</comment>
<name>A0AAV7XAD5_9NEOP</name>
<sequence length="270" mass="30035">MPRLTRLELSMADSKSPWLADPDCLPHELCWHWDEGWPCLRRLDLRGLPAAPCEWLLAGFLRVRGPQLRELILSPGLQLTPRLVRALRRCTRLQHVGAGCGHNLWRLDAFDNLTGLTLLGLPRRSTTTWMLRSPLAARLDSLGLDGVNPSLFDVLPAVGTACHNLRTISFRRCQVPARFALPLVGCPLLQEVRADNMRAEHVMEARRLPHLERLRLSGHLGNYASMMVAVAGLRAAKPDLQVEGLEDGLFNNWGPGVQRALALSRPAVAS</sequence>
<organism evidence="1 2">
    <name type="scientific">Megalurothrips usitatus</name>
    <name type="common">bean blossom thrips</name>
    <dbReference type="NCBI Taxonomy" id="439358"/>
    <lineage>
        <taxon>Eukaryota</taxon>
        <taxon>Metazoa</taxon>
        <taxon>Ecdysozoa</taxon>
        <taxon>Arthropoda</taxon>
        <taxon>Hexapoda</taxon>
        <taxon>Insecta</taxon>
        <taxon>Pterygota</taxon>
        <taxon>Neoptera</taxon>
        <taxon>Paraneoptera</taxon>
        <taxon>Thysanoptera</taxon>
        <taxon>Terebrantia</taxon>
        <taxon>Thripoidea</taxon>
        <taxon>Thripidae</taxon>
        <taxon>Megalurothrips</taxon>
    </lineage>
</organism>
<evidence type="ECO:0000313" key="1">
    <source>
        <dbReference type="EMBL" id="KAJ1522917.1"/>
    </source>
</evidence>
<keyword evidence="2" id="KW-1185">Reference proteome</keyword>
<dbReference type="AlphaFoldDB" id="A0AAV7XAD5"/>
<dbReference type="InterPro" id="IPR032675">
    <property type="entry name" value="LRR_dom_sf"/>
</dbReference>
<evidence type="ECO:0000313" key="2">
    <source>
        <dbReference type="Proteomes" id="UP001075354"/>
    </source>
</evidence>